<keyword evidence="6" id="KW-1185">Reference proteome</keyword>
<keyword evidence="2 3" id="KW-0808">Transferase</keyword>
<evidence type="ECO:0000256" key="4">
    <source>
        <dbReference type="RuleBase" id="RU362057"/>
    </source>
</evidence>
<dbReference type="Gene3D" id="3.40.50.2000">
    <property type="entry name" value="Glycogen Phosphorylase B"/>
    <property type="match status" value="2"/>
</dbReference>
<gene>
    <name evidence="5" type="ORF">PVAP13_9NG364328</name>
</gene>
<evidence type="ECO:0000313" key="6">
    <source>
        <dbReference type="Proteomes" id="UP000823388"/>
    </source>
</evidence>
<dbReference type="PANTHER" id="PTHR11926">
    <property type="entry name" value="GLUCOSYL/GLUCURONOSYL TRANSFERASES"/>
    <property type="match status" value="1"/>
</dbReference>
<accession>A0A8T0MP43</accession>
<protein>
    <recommendedName>
        <fullName evidence="4">Glycosyltransferase</fullName>
        <ecNumber evidence="4">2.4.1.-</ecNumber>
    </recommendedName>
</protein>
<dbReference type="Pfam" id="PF00201">
    <property type="entry name" value="UDPGT"/>
    <property type="match status" value="1"/>
</dbReference>
<dbReference type="InterPro" id="IPR035595">
    <property type="entry name" value="UDP_glycos_trans_CS"/>
</dbReference>
<keyword evidence="3" id="KW-0328">Glycosyltransferase</keyword>
<dbReference type="GO" id="GO:0080044">
    <property type="term" value="F:quercetin 7-O-glucosyltransferase activity"/>
    <property type="evidence" value="ECO:0007669"/>
    <property type="project" value="TreeGrafter"/>
</dbReference>
<name>A0A8T0MP43_PANVG</name>
<dbReference type="CDD" id="cd03784">
    <property type="entry name" value="GT1_Gtf-like"/>
    <property type="match status" value="1"/>
</dbReference>
<evidence type="ECO:0000256" key="3">
    <source>
        <dbReference type="RuleBase" id="RU003718"/>
    </source>
</evidence>
<evidence type="ECO:0000256" key="1">
    <source>
        <dbReference type="ARBA" id="ARBA00009995"/>
    </source>
</evidence>
<evidence type="ECO:0000313" key="5">
    <source>
        <dbReference type="EMBL" id="KAG2539050.1"/>
    </source>
</evidence>
<dbReference type="OrthoDB" id="5835829at2759"/>
<organism evidence="5 6">
    <name type="scientific">Panicum virgatum</name>
    <name type="common">Blackwell switchgrass</name>
    <dbReference type="NCBI Taxonomy" id="38727"/>
    <lineage>
        <taxon>Eukaryota</taxon>
        <taxon>Viridiplantae</taxon>
        <taxon>Streptophyta</taxon>
        <taxon>Embryophyta</taxon>
        <taxon>Tracheophyta</taxon>
        <taxon>Spermatophyta</taxon>
        <taxon>Magnoliopsida</taxon>
        <taxon>Liliopsida</taxon>
        <taxon>Poales</taxon>
        <taxon>Poaceae</taxon>
        <taxon>PACMAD clade</taxon>
        <taxon>Panicoideae</taxon>
        <taxon>Panicodae</taxon>
        <taxon>Paniceae</taxon>
        <taxon>Panicinae</taxon>
        <taxon>Panicum</taxon>
        <taxon>Panicum sect. Hiantes</taxon>
    </lineage>
</organism>
<dbReference type="FunFam" id="3.40.50.2000:FF:000056">
    <property type="entry name" value="Glycosyltransferase"/>
    <property type="match status" value="1"/>
</dbReference>
<proteinExistence type="inferred from homology"/>
<sequence>MYLYSLFIPNLAETCALGCRLTQQHSDRSIRRHRTHTLRSMATHGDAAAPHALLLPYPAQGHVIPFMELAHRLLDRGFAVTFVNTDFNHRRVVEAAAGAPPAAGGGRRLRLVGVPDGMGDGQDRDNLVRLNATMQEAMPPRLEALLDGGEGGEGLGRATCVVVDAGMSWALDAAKRRGLPTAALWAASAAVLAVIVGAKSLIRDGVIDDDGAPVKIGSGSSFRLAESMPPMDATFLAWNYMAGSRDAARMVFHYLTTTAWAAVAKADVLLCNTFPDLEPGILTPDSPAASVLPIGPLRTCRPTTGGEAAPLVGHFWRADGEACLSFLDAQPQGSVVYVAFGSLAVMSPAQLRELALALALGASGRPFLWVLRPGLAGKLPAELTDMVAQAQHGRLVEWAPQERVLAHPAVGCFLTHCGWNSTLEGIRNGVPLLCWPYFTDQFSNQTYICDIWRVGMRMTAAPVGSRGVVSKEEIVERLESLLGDGGVKERVGKLRELAERSVSGEGQSLKNLNVFMELMRK</sequence>
<dbReference type="EC" id="2.4.1.-" evidence="4"/>
<comment type="similarity">
    <text evidence="1 3">Belongs to the UDP-glycosyltransferase family.</text>
</comment>
<dbReference type="GO" id="GO:0080043">
    <property type="term" value="F:quercetin 3-O-glucosyltransferase activity"/>
    <property type="evidence" value="ECO:0007669"/>
    <property type="project" value="TreeGrafter"/>
</dbReference>
<dbReference type="PROSITE" id="PS00375">
    <property type="entry name" value="UDPGT"/>
    <property type="match status" value="1"/>
</dbReference>
<dbReference type="InterPro" id="IPR002213">
    <property type="entry name" value="UDP_glucos_trans"/>
</dbReference>
<dbReference type="EMBL" id="CM029054">
    <property type="protein sequence ID" value="KAG2539050.1"/>
    <property type="molecule type" value="Genomic_DNA"/>
</dbReference>
<dbReference type="Proteomes" id="UP000823388">
    <property type="component" value="Chromosome 9N"/>
</dbReference>
<evidence type="ECO:0000256" key="2">
    <source>
        <dbReference type="ARBA" id="ARBA00022679"/>
    </source>
</evidence>
<reference evidence="5" key="1">
    <citation type="submission" date="2020-05" db="EMBL/GenBank/DDBJ databases">
        <title>WGS assembly of Panicum virgatum.</title>
        <authorList>
            <person name="Lovell J.T."/>
            <person name="Jenkins J."/>
            <person name="Shu S."/>
            <person name="Juenger T.E."/>
            <person name="Schmutz J."/>
        </authorList>
    </citation>
    <scope>NUCLEOTIDE SEQUENCE</scope>
    <source>
        <strain evidence="5">AP13</strain>
    </source>
</reference>
<dbReference type="FunFam" id="3.40.50.2000:FF:000108">
    <property type="entry name" value="UDP-glycosyltransferase 83A1"/>
    <property type="match status" value="1"/>
</dbReference>
<comment type="caution">
    <text evidence="5">The sequence shown here is derived from an EMBL/GenBank/DDBJ whole genome shotgun (WGS) entry which is preliminary data.</text>
</comment>
<dbReference type="SUPFAM" id="SSF53756">
    <property type="entry name" value="UDP-Glycosyltransferase/glycogen phosphorylase"/>
    <property type="match status" value="1"/>
</dbReference>
<dbReference type="AlphaFoldDB" id="A0A8T0MP43"/>
<dbReference type="PANTHER" id="PTHR11926:SF1412">
    <property type="entry name" value="UDP-GLYCOSYLTRANSFERASE 83A1-LIKE"/>
    <property type="match status" value="1"/>
</dbReference>